<protein>
    <recommendedName>
        <fullName evidence="3">Ribosomal protein S18</fullName>
    </recommendedName>
</protein>
<dbReference type="EMBL" id="JADYXP020000015">
    <property type="protein sequence ID" value="KAL0109250.1"/>
    <property type="molecule type" value="Genomic_DNA"/>
</dbReference>
<dbReference type="Proteomes" id="UP001430953">
    <property type="component" value="Unassembled WGS sequence"/>
</dbReference>
<sequence>MARLLFIRRDCKRFPPLNPRRRYRIQPTASQEVTIKPKKYLKSARDEQTANVRENRLDYLIKRRTCNVLEYSDINRIG</sequence>
<evidence type="ECO:0008006" key="3">
    <source>
        <dbReference type="Google" id="ProtNLM"/>
    </source>
</evidence>
<dbReference type="AlphaFoldDB" id="A0AAW2F206"/>
<comment type="caution">
    <text evidence="1">The sequence shown here is derived from an EMBL/GenBank/DDBJ whole genome shotgun (WGS) entry which is preliminary data.</text>
</comment>
<name>A0AAW2F206_9HYME</name>
<evidence type="ECO:0000313" key="1">
    <source>
        <dbReference type="EMBL" id="KAL0109250.1"/>
    </source>
</evidence>
<keyword evidence="2" id="KW-1185">Reference proteome</keyword>
<gene>
    <name evidence="1" type="ORF">PUN28_014379</name>
</gene>
<evidence type="ECO:0000313" key="2">
    <source>
        <dbReference type="Proteomes" id="UP001430953"/>
    </source>
</evidence>
<accession>A0AAW2F206</accession>
<reference evidence="1 2" key="1">
    <citation type="submission" date="2023-03" db="EMBL/GenBank/DDBJ databases">
        <title>High recombination rates correlate with genetic variation in Cardiocondyla obscurior ants.</title>
        <authorList>
            <person name="Errbii M."/>
        </authorList>
    </citation>
    <scope>NUCLEOTIDE SEQUENCE [LARGE SCALE GENOMIC DNA]</scope>
    <source>
        <strain evidence="1">Alpha-2009</strain>
        <tissue evidence="1">Whole body</tissue>
    </source>
</reference>
<proteinExistence type="predicted"/>
<organism evidence="1 2">
    <name type="scientific">Cardiocondyla obscurior</name>
    <dbReference type="NCBI Taxonomy" id="286306"/>
    <lineage>
        <taxon>Eukaryota</taxon>
        <taxon>Metazoa</taxon>
        <taxon>Ecdysozoa</taxon>
        <taxon>Arthropoda</taxon>
        <taxon>Hexapoda</taxon>
        <taxon>Insecta</taxon>
        <taxon>Pterygota</taxon>
        <taxon>Neoptera</taxon>
        <taxon>Endopterygota</taxon>
        <taxon>Hymenoptera</taxon>
        <taxon>Apocrita</taxon>
        <taxon>Aculeata</taxon>
        <taxon>Formicoidea</taxon>
        <taxon>Formicidae</taxon>
        <taxon>Myrmicinae</taxon>
        <taxon>Cardiocondyla</taxon>
    </lineage>
</organism>